<gene>
    <name evidence="1" type="ORF">M0R45_008743</name>
</gene>
<dbReference type="Proteomes" id="UP001457282">
    <property type="component" value="Unassembled WGS sequence"/>
</dbReference>
<dbReference type="AlphaFoldDB" id="A0AAW1Y4M1"/>
<keyword evidence="2" id="KW-1185">Reference proteome</keyword>
<sequence>MVDGLSMGTQWDRRAARAWARWRRSLMMAEHGLSREMKARVSYGGDEFGYLDLKVIVVVELLESGF</sequence>
<accession>A0AAW1Y4M1</accession>
<protein>
    <submittedName>
        <fullName evidence="1">Uncharacterized protein</fullName>
    </submittedName>
</protein>
<name>A0AAW1Y4M1_RUBAR</name>
<evidence type="ECO:0000313" key="2">
    <source>
        <dbReference type="Proteomes" id="UP001457282"/>
    </source>
</evidence>
<proteinExistence type="predicted"/>
<dbReference type="EMBL" id="JBEDUW010000002">
    <property type="protein sequence ID" value="KAK9943124.1"/>
    <property type="molecule type" value="Genomic_DNA"/>
</dbReference>
<organism evidence="1 2">
    <name type="scientific">Rubus argutus</name>
    <name type="common">Southern blackberry</name>
    <dbReference type="NCBI Taxonomy" id="59490"/>
    <lineage>
        <taxon>Eukaryota</taxon>
        <taxon>Viridiplantae</taxon>
        <taxon>Streptophyta</taxon>
        <taxon>Embryophyta</taxon>
        <taxon>Tracheophyta</taxon>
        <taxon>Spermatophyta</taxon>
        <taxon>Magnoliopsida</taxon>
        <taxon>eudicotyledons</taxon>
        <taxon>Gunneridae</taxon>
        <taxon>Pentapetalae</taxon>
        <taxon>rosids</taxon>
        <taxon>fabids</taxon>
        <taxon>Rosales</taxon>
        <taxon>Rosaceae</taxon>
        <taxon>Rosoideae</taxon>
        <taxon>Rosoideae incertae sedis</taxon>
        <taxon>Rubus</taxon>
    </lineage>
</organism>
<evidence type="ECO:0000313" key="1">
    <source>
        <dbReference type="EMBL" id="KAK9943124.1"/>
    </source>
</evidence>
<reference evidence="1 2" key="1">
    <citation type="journal article" date="2023" name="G3 (Bethesda)">
        <title>A chromosome-length genome assembly and annotation of blackberry (Rubus argutus, cv. 'Hillquist').</title>
        <authorList>
            <person name="Bruna T."/>
            <person name="Aryal R."/>
            <person name="Dudchenko O."/>
            <person name="Sargent D.J."/>
            <person name="Mead D."/>
            <person name="Buti M."/>
            <person name="Cavallini A."/>
            <person name="Hytonen T."/>
            <person name="Andres J."/>
            <person name="Pham M."/>
            <person name="Weisz D."/>
            <person name="Mascagni F."/>
            <person name="Usai G."/>
            <person name="Natali L."/>
            <person name="Bassil N."/>
            <person name="Fernandez G.E."/>
            <person name="Lomsadze A."/>
            <person name="Armour M."/>
            <person name="Olukolu B."/>
            <person name="Poorten T."/>
            <person name="Britton C."/>
            <person name="Davik J."/>
            <person name="Ashrafi H."/>
            <person name="Aiden E.L."/>
            <person name="Borodovsky M."/>
            <person name="Worthington M."/>
        </authorList>
    </citation>
    <scope>NUCLEOTIDE SEQUENCE [LARGE SCALE GENOMIC DNA]</scope>
    <source>
        <strain evidence="1">PI 553951</strain>
    </source>
</reference>
<comment type="caution">
    <text evidence="1">The sequence shown here is derived from an EMBL/GenBank/DDBJ whole genome shotgun (WGS) entry which is preliminary data.</text>
</comment>